<dbReference type="STRING" id="1121455.SAMN02745728_02196"/>
<dbReference type="EMBL" id="FRDI01000015">
    <property type="protein sequence ID" value="SHN71490.1"/>
    <property type="molecule type" value="Genomic_DNA"/>
</dbReference>
<accession>A0A1M7TLA4</accession>
<name>A0A1M7TLA4_9BACT</name>
<reference evidence="1 2" key="1">
    <citation type="submission" date="2016-12" db="EMBL/GenBank/DDBJ databases">
        <authorList>
            <person name="Song W.-J."/>
            <person name="Kurnit D.M."/>
        </authorList>
    </citation>
    <scope>NUCLEOTIDE SEQUENCE [LARGE SCALE GENOMIC DNA]</scope>
    <source>
        <strain evidence="1 2">DSM 11393</strain>
    </source>
</reference>
<organism evidence="1 2">
    <name type="scientific">Desulfovibrio litoralis DSM 11393</name>
    <dbReference type="NCBI Taxonomy" id="1121455"/>
    <lineage>
        <taxon>Bacteria</taxon>
        <taxon>Pseudomonadati</taxon>
        <taxon>Thermodesulfobacteriota</taxon>
        <taxon>Desulfovibrionia</taxon>
        <taxon>Desulfovibrionales</taxon>
        <taxon>Desulfovibrionaceae</taxon>
        <taxon>Desulfovibrio</taxon>
    </lineage>
</organism>
<gene>
    <name evidence="1" type="ORF">SAMN02745728_02196</name>
</gene>
<evidence type="ECO:0000313" key="1">
    <source>
        <dbReference type="EMBL" id="SHN71490.1"/>
    </source>
</evidence>
<evidence type="ECO:0000313" key="2">
    <source>
        <dbReference type="Proteomes" id="UP000186469"/>
    </source>
</evidence>
<keyword evidence="2" id="KW-1185">Reference proteome</keyword>
<dbReference type="Proteomes" id="UP000186469">
    <property type="component" value="Unassembled WGS sequence"/>
</dbReference>
<sequence length="126" mass="14237">MNGVTYDWRDLEKLGLSKKLKVFIPISEASFKNVTIRGGDWKNLELLGGKWENVNIYPEINMDNASIDNVKAYNVNYPEGAPFRGTPTGKTTINVSKTPLDWPEIHVPTFEELGFNRELPEITGKP</sequence>
<dbReference type="AlphaFoldDB" id="A0A1M7TLA4"/>
<proteinExistence type="predicted"/>
<protein>
    <submittedName>
        <fullName evidence="1">Uncharacterized protein</fullName>
    </submittedName>
</protein>
<dbReference type="RefSeq" id="WP_143145563.1">
    <property type="nucleotide sequence ID" value="NZ_FRDI01000015.1"/>
</dbReference>